<evidence type="ECO:0000256" key="1">
    <source>
        <dbReference type="ARBA" id="ARBA00004442"/>
    </source>
</evidence>
<evidence type="ECO:0000256" key="5">
    <source>
        <dbReference type="ARBA" id="ARBA00038306"/>
    </source>
</evidence>
<dbReference type="Pfam" id="PF13505">
    <property type="entry name" value="OMP_b-brl"/>
    <property type="match status" value="1"/>
</dbReference>
<sequence>MRKLIPLFLCAVSAPALAADLPAEKGAPVYAPPPPVLSWTGVYIGGQIGIQSGQTSWNRYDASDTTFISSEDPYTNNGVVGGGHIGYNYQVDQFVFGLEGDVEDTNYNGNGTSNGNTWANTTRADVEASIRARAGLAWNQFLLFVTGGGAYASFHVSAQNPPGVFYAGENFGRFGWTGGGGLEYALDPNWSILIEDRFTDYGRYTFYTGTENIHQDVWDNRVEAGFSYRFDFAAPPAPVVAKY</sequence>
<proteinExistence type="inferred from homology"/>
<keyword evidence="3" id="KW-0472">Membrane</keyword>
<feature type="chain" id="PRO_5017555688" evidence="6">
    <location>
        <begin position="19"/>
        <end position="243"/>
    </location>
</feature>
<reference evidence="8 9" key="1">
    <citation type="submission" date="2018-08" db="EMBL/GenBank/DDBJ databases">
        <title>Genomic Encyclopedia of Type Strains, Phase IV (KMG-IV): sequencing the most valuable type-strain genomes for metagenomic binning, comparative biology and taxonomic classification.</title>
        <authorList>
            <person name="Goeker M."/>
        </authorList>
    </citation>
    <scope>NUCLEOTIDE SEQUENCE [LARGE SCALE GENOMIC DNA]</scope>
    <source>
        <strain evidence="8 9">BW863</strain>
    </source>
</reference>
<dbReference type="Proteomes" id="UP000256900">
    <property type="component" value="Unassembled WGS sequence"/>
</dbReference>
<comment type="similarity">
    <text evidence="5">Belongs to the Omp25/RopB family.</text>
</comment>
<keyword evidence="4" id="KW-0998">Cell outer membrane</keyword>
<dbReference type="GO" id="GO:0009279">
    <property type="term" value="C:cell outer membrane"/>
    <property type="evidence" value="ECO:0007669"/>
    <property type="project" value="UniProtKB-SubCell"/>
</dbReference>
<evidence type="ECO:0000259" key="7">
    <source>
        <dbReference type="Pfam" id="PF13505"/>
    </source>
</evidence>
<dbReference type="RefSeq" id="WP_115836004.1">
    <property type="nucleotide sequence ID" value="NZ_CP025086.1"/>
</dbReference>
<feature type="domain" description="Outer membrane protein beta-barrel" evidence="7">
    <location>
        <begin position="18"/>
        <end position="230"/>
    </location>
</feature>
<evidence type="ECO:0000256" key="6">
    <source>
        <dbReference type="SAM" id="SignalP"/>
    </source>
</evidence>
<gene>
    <name evidence="8" type="ORF">DES32_1487</name>
</gene>
<dbReference type="OrthoDB" id="9815357at2"/>
<dbReference type="PANTHER" id="PTHR34001">
    <property type="entry name" value="BLL7405 PROTEIN"/>
    <property type="match status" value="1"/>
</dbReference>
<keyword evidence="2 6" id="KW-0732">Signal</keyword>
<keyword evidence="9" id="KW-1185">Reference proteome</keyword>
<evidence type="ECO:0000256" key="2">
    <source>
        <dbReference type="ARBA" id="ARBA00022729"/>
    </source>
</evidence>
<evidence type="ECO:0000256" key="4">
    <source>
        <dbReference type="ARBA" id="ARBA00023237"/>
    </source>
</evidence>
<feature type="signal peptide" evidence="6">
    <location>
        <begin position="1"/>
        <end position="18"/>
    </location>
</feature>
<organism evidence="8 9">
    <name type="scientific">Methylovirgula ligni</name>
    <dbReference type="NCBI Taxonomy" id="569860"/>
    <lineage>
        <taxon>Bacteria</taxon>
        <taxon>Pseudomonadati</taxon>
        <taxon>Pseudomonadota</taxon>
        <taxon>Alphaproteobacteria</taxon>
        <taxon>Hyphomicrobiales</taxon>
        <taxon>Beijerinckiaceae</taxon>
        <taxon>Methylovirgula</taxon>
    </lineage>
</organism>
<name>A0A3D9YZP2_9HYPH</name>
<dbReference type="InterPro" id="IPR027385">
    <property type="entry name" value="Beta-barrel_OMP"/>
</dbReference>
<dbReference type="InterPro" id="IPR011250">
    <property type="entry name" value="OMP/PagP_B-barrel"/>
</dbReference>
<dbReference type="SUPFAM" id="SSF56925">
    <property type="entry name" value="OMPA-like"/>
    <property type="match status" value="1"/>
</dbReference>
<evidence type="ECO:0000256" key="3">
    <source>
        <dbReference type="ARBA" id="ARBA00023136"/>
    </source>
</evidence>
<dbReference type="InterPro" id="IPR051692">
    <property type="entry name" value="OMP-like"/>
</dbReference>
<dbReference type="PANTHER" id="PTHR34001:SF3">
    <property type="entry name" value="BLL7405 PROTEIN"/>
    <property type="match status" value="1"/>
</dbReference>
<dbReference type="AlphaFoldDB" id="A0A3D9YZP2"/>
<protein>
    <submittedName>
        <fullName evidence="8">Outer membrane immunogenic protein</fullName>
    </submittedName>
</protein>
<accession>A0A3D9YZP2</accession>
<evidence type="ECO:0000313" key="8">
    <source>
        <dbReference type="EMBL" id="REF87855.1"/>
    </source>
</evidence>
<dbReference type="EMBL" id="QUMO01000002">
    <property type="protein sequence ID" value="REF87855.1"/>
    <property type="molecule type" value="Genomic_DNA"/>
</dbReference>
<dbReference type="Gene3D" id="2.40.160.20">
    <property type="match status" value="1"/>
</dbReference>
<evidence type="ECO:0000313" key="9">
    <source>
        <dbReference type="Proteomes" id="UP000256900"/>
    </source>
</evidence>
<comment type="caution">
    <text evidence="8">The sequence shown here is derived from an EMBL/GenBank/DDBJ whole genome shotgun (WGS) entry which is preliminary data.</text>
</comment>
<comment type="subcellular location">
    <subcellularLocation>
        <location evidence="1">Cell outer membrane</location>
    </subcellularLocation>
</comment>